<name>A0ACC3C507_PYRYE</name>
<dbReference type="Proteomes" id="UP000798662">
    <property type="component" value="Chromosome 2"/>
</dbReference>
<evidence type="ECO:0000313" key="2">
    <source>
        <dbReference type="Proteomes" id="UP000798662"/>
    </source>
</evidence>
<accession>A0ACC3C507</accession>
<keyword evidence="2" id="KW-1185">Reference proteome</keyword>
<protein>
    <submittedName>
        <fullName evidence="1">Uncharacterized protein</fullName>
    </submittedName>
</protein>
<organism evidence="1 2">
    <name type="scientific">Pyropia yezoensis</name>
    <name type="common">Susabi-nori</name>
    <name type="synonym">Porphyra yezoensis</name>
    <dbReference type="NCBI Taxonomy" id="2788"/>
    <lineage>
        <taxon>Eukaryota</taxon>
        <taxon>Rhodophyta</taxon>
        <taxon>Bangiophyceae</taxon>
        <taxon>Bangiales</taxon>
        <taxon>Bangiaceae</taxon>
        <taxon>Pyropia</taxon>
    </lineage>
</organism>
<reference evidence="1" key="1">
    <citation type="submission" date="2019-11" db="EMBL/GenBank/DDBJ databases">
        <title>Nori genome reveals adaptations in red seaweeds to the harsh intertidal environment.</title>
        <authorList>
            <person name="Wang D."/>
            <person name="Mao Y."/>
        </authorList>
    </citation>
    <scope>NUCLEOTIDE SEQUENCE</scope>
    <source>
        <tissue evidence="1">Gametophyte</tissue>
    </source>
</reference>
<comment type="caution">
    <text evidence="1">The sequence shown here is derived from an EMBL/GenBank/DDBJ whole genome shotgun (WGS) entry which is preliminary data.</text>
</comment>
<proteinExistence type="predicted"/>
<sequence length="585" mass="62825">MCLHRLVQPSAAQGGSGRAVRDDPADVSTGQRSPADFDLTIALSRPLTWDYARNEWRWPKSWRFPDVVVRASRAPTDVDIDAYLTVVTDGAEAGTLLDVGITASDGSSASVQNARLSRSGECRFSRLRLATTGSAHGGQRFQLFLRLFRADNPAVVLTTVLCTPFSAYSRKNSDRKRRWNHASSSREEPGAVSFAPFEPDVFDRPFVRKVTNAQRGTVEEVVDNSVTGLLRYFRAPNIRNKSRHPVFLAVRFDRVLDVYCNAEAYPADDDAAVRAFIAACGTQFGECPPTTTETAGTPSPGDSSAAGGTAKTPAPWMLTLIPGAGAEGREGDEDAAGGEANAARLFELLSNVKAPLVSCAATPDHLPPGYRRWADTPRLRSVYCTMYAAGVALSATKKRRRAGNYSFRVESSLQAIKAEEVPATGSPARVPSVAAADKTGRLQSDAFVAVADGDGAVNMRSSFGSVREALLLHATVSGLLFAVLGQRVAGVAESYEFDLAAQLHMVQSLDATLTTEDITSVFMAVNKLVALVTAHLDKVAVHLLPKFSGCFTDEELAPLLDRIRSSGGLAEGFADRLRSLSGRRP</sequence>
<evidence type="ECO:0000313" key="1">
    <source>
        <dbReference type="EMBL" id="KAK1865199.1"/>
    </source>
</evidence>
<dbReference type="EMBL" id="CM020619">
    <property type="protein sequence ID" value="KAK1865199.1"/>
    <property type="molecule type" value="Genomic_DNA"/>
</dbReference>
<gene>
    <name evidence="1" type="ORF">I4F81_007733</name>
</gene>